<keyword evidence="2" id="KW-1185">Reference proteome</keyword>
<dbReference type="InterPro" id="IPR029074">
    <property type="entry name" value="Imm49"/>
</dbReference>
<dbReference type="AlphaFoldDB" id="A0A540XA10"/>
<dbReference type="OrthoDB" id="5384442at2"/>
<dbReference type="RefSeq" id="WP_141640774.1">
    <property type="nucleotide sequence ID" value="NZ_VIFM01000006.1"/>
</dbReference>
<evidence type="ECO:0000313" key="1">
    <source>
        <dbReference type="EMBL" id="TQF17504.1"/>
    </source>
</evidence>
<comment type="caution">
    <text evidence="1">The sequence shown here is derived from an EMBL/GenBank/DDBJ whole genome shotgun (WGS) entry which is preliminary data.</text>
</comment>
<dbReference type="EMBL" id="VIFM01000006">
    <property type="protein sequence ID" value="TQF17504.1"/>
    <property type="molecule type" value="Genomic_DNA"/>
</dbReference>
<reference evidence="1 2" key="1">
    <citation type="submission" date="2019-06" db="EMBL/GenBank/DDBJ databases">
        <authorList>
            <person name="Livingstone P."/>
            <person name="Whitworth D."/>
        </authorList>
    </citation>
    <scope>NUCLEOTIDE SEQUENCE [LARGE SCALE GENOMIC DNA]</scope>
    <source>
        <strain evidence="1 2">AM401</strain>
    </source>
</reference>
<name>A0A540XA10_9BACT</name>
<accession>A0A540XA10</accession>
<dbReference type="Proteomes" id="UP000315369">
    <property type="component" value="Unassembled WGS sequence"/>
</dbReference>
<gene>
    <name evidence="1" type="ORF">FJV41_02535</name>
</gene>
<organism evidence="1 2">
    <name type="scientific">Myxococcus llanfairpwllgwyngyllgogerychwyrndrobwllllantysiliogogogochensis</name>
    <dbReference type="NCBI Taxonomy" id="2590453"/>
    <lineage>
        <taxon>Bacteria</taxon>
        <taxon>Pseudomonadati</taxon>
        <taxon>Myxococcota</taxon>
        <taxon>Myxococcia</taxon>
        <taxon>Myxococcales</taxon>
        <taxon>Cystobacterineae</taxon>
        <taxon>Myxococcaceae</taxon>
        <taxon>Myxococcus</taxon>
    </lineage>
</organism>
<proteinExistence type="predicted"/>
<dbReference type="Pfam" id="PF15575">
    <property type="entry name" value="Imm49"/>
    <property type="match status" value="1"/>
</dbReference>
<protein>
    <submittedName>
        <fullName evidence="1">Uncharacterized protein</fullName>
    </submittedName>
</protein>
<evidence type="ECO:0000313" key="2">
    <source>
        <dbReference type="Proteomes" id="UP000315369"/>
    </source>
</evidence>
<sequence>MRTVILNLSLELELLREAMGKPAAGPAQRARRMHEVSRHERMLGIALLLAEADTDGFFRHLTLSAEAHARLLKETRDSGQAVRFAGAGNIHPFCDALVAGQDTLARELARLAPEQWIPGEEYEEDFVYGRFLHVLLLEGDQDLARQEALLDRMAQLDPEPEPRQRLCRALFDRDADAFEVALVEAASAHHRRSNELAATRFSPTPEGQTERYVFIEGLALLRLAKAAGLRTEPEHRLMPSLARWWD</sequence>